<dbReference type="InterPro" id="IPR027417">
    <property type="entry name" value="P-loop_NTPase"/>
</dbReference>
<protein>
    <submittedName>
        <fullName evidence="3">AAA domain-containing protein</fullName>
    </submittedName>
</protein>
<dbReference type="Proteomes" id="UP000194159">
    <property type="component" value="Plasmid pRetNXC12e"/>
</dbReference>
<dbReference type="GO" id="GO:0005524">
    <property type="term" value="F:ATP binding"/>
    <property type="evidence" value="ECO:0007669"/>
    <property type="project" value="InterPro"/>
</dbReference>
<evidence type="ECO:0000259" key="1">
    <source>
        <dbReference type="Pfam" id="PF13304"/>
    </source>
</evidence>
<name>A0AAN1BMH2_RHIET</name>
<gene>
    <name evidence="3" type="ORF">NXC12_PE00129</name>
</gene>
<dbReference type="InterPro" id="IPR038729">
    <property type="entry name" value="Rad50/SbcC_AAA"/>
</dbReference>
<proteinExistence type="predicted"/>
<dbReference type="GO" id="GO:0016887">
    <property type="term" value="F:ATP hydrolysis activity"/>
    <property type="evidence" value="ECO:0007669"/>
    <property type="project" value="InterPro"/>
</dbReference>
<dbReference type="Pfam" id="PF13304">
    <property type="entry name" value="AAA_21"/>
    <property type="match status" value="1"/>
</dbReference>
<feature type="domain" description="ATPase AAA-type core" evidence="1">
    <location>
        <begin position="457"/>
        <end position="566"/>
    </location>
</feature>
<dbReference type="InterPro" id="IPR051396">
    <property type="entry name" value="Bact_Antivir_Def_Nuclease"/>
</dbReference>
<evidence type="ECO:0000313" key="4">
    <source>
        <dbReference type="Proteomes" id="UP000194159"/>
    </source>
</evidence>
<evidence type="ECO:0000313" key="3">
    <source>
        <dbReference type="EMBL" id="ARQ13731.1"/>
    </source>
</evidence>
<feature type="domain" description="Rad50/SbcC-type AAA" evidence="2">
    <location>
        <begin position="279"/>
        <end position="374"/>
    </location>
</feature>
<reference evidence="3 4" key="1">
    <citation type="submission" date="2017-04" db="EMBL/GenBank/DDBJ databases">
        <title>Complete genome sequences of Rhizobium genomic linages associated to common bean (phaseolus vulgaris).</title>
        <authorList>
            <person name="Santamaria R.I."/>
            <person name="Bustos P."/>
            <person name="Perez-Carrascal O."/>
            <person name="Martinez-Flores I."/>
            <person name="Juarez S."/>
            <person name="Lozano L."/>
            <person name="Miranda F."/>
            <person name="Vinuesa P."/>
            <person name="Martinez-Romero E."/>
            <person name="Cevallos M.A."/>
            <person name="Romero D."/>
            <person name="Davila G."/>
            <person name="Gonzalez V."/>
        </authorList>
    </citation>
    <scope>NUCLEOTIDE SEQUENCE [LARGE SCALE GENOMIC DNA]</scope>
    <source>
        <strain evidence="3 4">NXC12</strain>
        <plasmid evidence="4">pretnxc12e</plasmid>
    </source>
</reference>
<dbReference type="SUPFAM" id="SSF52540">
    <property type="entry name" value="P-loop containing nucleoside triphosphate hydrolases"/>
    <property type="match status" value="1"/>
</dbReference>
<dbReference type="InterPro" id="IPR003959">
    <property type="entry name" value="ATPase_AAA_core"/>
</dbReference>
<evidence type="ECO:0000259" key="2">
    <source>
        <dbReference type="Pfam" id="PF13476"/>
    </source>
</evidence>
<accession>A0AAN1BMH2</accession>
<dbReference type="PANTHER" id="PTHR43581">
    <property type="entry name" value="ATP/GTP PHOSPHATASE"/>
    <property type="match status" value="1"/>
</dbReference>
<dbReference type="EMBL" id="CP020911">
    <property type="protein sequence ID" value="ARQ13731.1"/>
    <property type="molecule type" value="Genomic_DNA"/>
</dbReference>
<dbReference type="GO" id="GO:0006302">
    <property type="term" value="P:double-strand break repair"/>
    <property type="evidence" value="ECO:0007669"/>
    <property type="project" value="InterPro"/>
</dbReference>
<sequence length="714" mass="79778">MGDIMRYVERTPSPPAALGGTLASERRQSFFRYLQLDPMKREQTRVPIMQFDSREIMRDLSHMFLGKCAFCEQAPKSMFLHRFRPMNDAEPTIGSEEDGRARDAHLYYGWLSDAWINLYPICGDCRPKRTTYFPVAGQRMHIPTPEEYARFVEKDDGTWPELEIDETALLIDPCNDDIARHLVPREDGTLEAASPSGEETIRHFRLNRTRLRTRRKQAFDDYAKLEGNGPNDTNEFVGLWRILRRQVDVGDAEIAAITASANIVEEADIAGARPRLQEIRLTNFKAIEALSIKLPAAPDPTERMAQALLILGENAAGKSSILEAIALALIGADARPDLVEEPGGLRLNPSFMGAENLPQKPSAKVRLQFDNGHVSTLTVGARSYSQTSENRLPLVFGYGAYRHYVRDLHAWKPSRPVLSLFHTDSLLSNPENWLLGLPPTEYRAVVQALGVIFGAAEEIDVIYRDEAKGRCFVEMQIDASGKKSRTPLSNVSSGFRTILALSCDIMRWLMDRAINPNFTTLTSAEGIVLIDEVEAHLHPRWKIHIMKGLRTALPSMTFIVTTHDPLCLRGMRDGEVVVLSKVARQLGSGQIPVMVDSLTQLPKVSALTIEQLLTSDLFSLFSTDDPETEASLARLGDYLAKKDGSAPDQAIRAAMDAIRRQVVDALPVGMSEAARLVQEAVADYLVKRRNLAGKQRQDLRDETKRRILAVLEGI</sequence>
<geneLocation type="plasmid" evidence="4">
    <name>pretnxc12e</name>
</geneLocation>
<dbReference type="PANTHER" id="PTHR43581:SF2">
    <property type="entry name" value="EXCINUCLEASE ATPASE SUBUNIT"/>
    <property type="match status" value="1"/>
</dbReference>
<keyword evidence="3" id="KW-0614">Plasmid</keyword>
<dbReference type="AlphaFoldDB" id="A0AAN1BMH2"/>
<organism evidence="3 4">
    <name type="scientific">Rhizobium etli</name>
    <dbReference type="NCBI Taxonomy" id="29449"/>
    <lineage>
        <taxon>Bacteria</taxon>
        <taxon>Pseudomonadati</taxon>
        <taxon>Pseudomonadota</taxon>
        <taxon>Alphaproteobacteria</taxon>
        <taxon>Hyphomicrobiales</taxon>
        <taxon>Rhizobiaceae</taxon>
        <taxon>Rhizobium/Agrobacterium group</taxon>
        <taxon>Rhizobium</taxon>
    </lineage>
</organism>
<dbReference type="Pfam" id="PF13476">
    <property type="entry name" value="AAA_23"/>
    <property type="match status" value="1"/>
</dbReference>
<dbReference type="Gene3D" id="3.40.50.300">
    <property type="entry name" value="P-loop containing nucleotide triphosphate hydrolases"/>
    <property type="match status" value="2"/>
</dbReference>